<dbReference type="RefSeq" id="WP_076698428.1">
    <property type="nucleotide sequence ID" value="NZ_CP015093.1"/>
</dbReference>
<evidence type="ECO:0000256" key="1">
    <source>
        <dbReference type="ARBA" id="ARBA00023015"/>
    </source>
</evidence>
<evidence type="ECO:0000313" key="8">
    <source>
        <dbReference type="Proteomes" id="UP000187059"/>
    </source>
</evidence>
<dbReference type="PROSITE" id="PS50977">
    <property type="entry name" value="HTH_TETR_2"/>
    <property type="match status" value="1"/>
</dbReference>
<organism evidence="7 8">
    <name type="scientific">Salipiger abyssi</name>
    <dbReference type="NCBI Taxonomy" id="1250539"/>
    <lineage>
        <taxon>Bacteria</taxon>
        <taxon>Pseudomonadati</taxon>
        <taxon>Pseudomonadota</taxon>
        <taxon>Alphaproteobacteria</taxon>
        <taxon>Rhodobacterales</taxon>
        <taxon>Roseobacteraceae</taxon>
        <taxon>Salipiger</taxon>
    </lineage>
</organism>
<evidence type="ECO:0000256" key="4">
    <source>
        <dbReference type="PROSITE-ProRule" id="PRU00335"/>
    </source>
</evidence>
<dbReference type="OrthoDB" id="9809265at2"/>
<feature type="domain" description="HTH tetR-type" evidence="6">
    <location>
        <begin position="19"/>
        <end position="79"/>
    </location>
</feature>
<dbReference type="GO" id="GO:0000976">
    <property type="term" value="F:transcription cis-regulatory region binding"/>
    <property type="evidence" value="ECO:0007669"/>
    <property type="project" value="TreeGrafter"/>
</dbReference>
<dbReference type="InterPro" id="IPR041669">
    <property type="entry name" value="TetR_C_15"/>
</dbReference>
<dbReference type="Pfam" id="PF00440">
    <property type="entry name" value="TetR_N"/>
    <property type="match status" value="1"/>
</dbReference>
<dbReference type="AlphaFoldDB" id="A0A1P8USS2"/>
<dbReference type="InterPro" id="IPR009057">
    <property type="entry name" value="Homeodomain-like_sf"/>
</dbReference>
<dbReference type="EMBL" id="CP015093">
    <property type="protein sequence ID" value="APZ52386.1"/>
    <property type="molecule type" value="Genomic_DNA"/>
</dbReference>
<gene>
    <name evidence="7" type="ORF">Ga0080574_TMP2052</name>
</gene>
<evidence type="ECO:0000313" key="7">
    <source>
        <dbReference type="EMBL" id="APZ52386.1"/>
    </source>
</evidence>
<keyword evidence="1" id="KW-0805">Transcription regulation</keyword>
<dbReference type="InterPro" id="IPR050109">
    <property type="entry name" value="HTH-type_TetR-like_transc_reg"/>
</dbReference>
<dbReference type="Pfam" id="PF17918">
    <property type="entry name" value="TetR_C_15"/>
    <property type="match status" value="1"/>
</dbReference>
<evidence type="ECO:0000256" key="3">
    <source>
        <dbReference type="ARBA" id="ARBA00023163"/>
    </source>
</evidence>
<evidence type="ECO:0000256" key="2">
    <source>
        <dbReference type="ARBA" id="ARBA00023125"/>
    </source>
</evidence>
<reference evidence="7 8" key="1">
    <citation type="submission" date="2016-04" db="EMBL/GenBank/DDBJ databases">
        <title>Deep-sea bacteria in the southern Pacific.</title>
        <authorList>
            <person name="Tang K."/>
        </authorList>
    </citation>
    <scope>NUCLEOTIDE SEQUENCE [LARGE SCALE GENOMIC DNA]</scope>
    <source>
        <strain evidence="7 8">JLT2014</strain>
    </source>
</reference>
<sequence>MPSASQIQPRKTPRQGRSRASYEAILTAAAQILERQGAAGLSTNTVAERAGVSIGTLYQYFPGKEAITAELVRRIKAQLLADLSQALEEARGLSMREAAEIMLAASIRHHARAPELSRELERIEELLPLDPETEAVAANIHAALGALLAGYGVAEPAVAARDLTALSKGMVHAALFAGETDLARIEARLLPAVLGYLGLDPGERCARRG</sequence>
<dbReference type="STRING" id="1250539.Ga0080574_TMP2052"/>
<keyword evidence="2 4" id="KW-0238">DNA-binding</keyword>
<dbReference type="GO" id="GO:0003700">
    <property type="term" value="F:DNA-binding transcription factor activity"/>
    <property type="evidence" value="ECO:0007669"/>
    <property type="project" value="TreeGrafter"/>
</dbReference>
<dbReference type="SUPFAM" id="SSF46689">
    <property type="entry name" value="Homeodomain-like"/>
    <property type="match status" value="1"/>
</dbReference>
<proteinExistence type="predicted"/>
<dbReference type="PANTHER" id="PTHR30055">
    <property type="entry name" value="HTH-TYPE TRANSCRIPTIONAL REGULATOR RUTR"/>
    <property type="match status" value="1"/>
</dbReference>
<dbReference type="PRINTS" id="PR00455">
    <property type="entry name" value="HTHTETR"/>
</dbReference>
<keyword evidence="3" id="KW-0804">Transcription</keyword>
<dbReference type="Proteomes" id="UP000187059">
    <property type="component" value="Chromosome"/>
</dbReference>
<dbReference type="InterPro" id="IPR001647">
    <property type="entry name" value="HTH_TetR"/>
</dbReference>
<feature type="DNA-binding region" description="H-T-H motif" evidence="4">
    <location>
        <begin position="42"/>
        <end position="61"/>
    </location>
</feature>
<name>A0A1P8USS2_9RHOB</name>
<protein>
    <submittedName>
        <fullName evidence="7">Transcriptional regulator</fullName>
    </submittedName>
</protein>
<dbReference type="PANTHER" id="PTHR30055:SF234">
    <property type="entry name" value="HTH-TYPE TRANSCRIPTIONAL REGULATOR BETI"/>
    <property type="match status" value="1"/>
</dbReference>
<evidence type="ECO:0000259" key="6">
    <source>
        <dbReference type="PROSITE" id="PS50977"/>
    </source>
</evidence>
<feature type="region of interest" description="Disordered" evidence="5">
    <location>
        <begin position="1"/>
        <end position="20"/>
    </location>
</feature>
<accession>A0A1P8USS2</accession>
<evidence type="ECO:0000256" key="5">
    <source>
        <dbReference type="SAM" id="MobiDB-lite"/>
    </source>
</evidence>
<keyword evidence="8" id="KW-1185">Reference proteome</keyword>
<dbReference type="KEGG" id="paby:Ga0080574_TMP2052"/>
<dbReference type="Gene3D" id="1.10.357.10">
    <property type="entry name" value="Tetracycline Repressor, domain 2"/>
    <property type="match status" value="1"/>
</dbReference>